<feature type="domain" description="DNA topoisomerase I catalytic core eukaryotic-type" evidence="2">
    <location>
        <begin position="106"/>
        <end position="308"/>
    </location>
</feature>
<dbReference type="GO" id="GO:0006265">
    <property type="term" value="P:DNA topological change"/>
    <property type="evidence" value="ECO:0007669"/>
    <property type="project" value="InterPro"/>
</dbReference>
<accession>A0A9W6N9P9</accession>
<dbReference type="Pfam" id="PF01028">
    <property type="entry name" value="Topoisom_I"/>
    <property type="match status" value="1"/>
</dbReference>
<dbReference type="GO" id="GO:0003677">
    <property type="term" value="F:DNA binding"/>
    <property type="evidence" value="ECO:0007669"/>
    <property type="project" value="InterPro"/>
</dbReference>
<reference evidence="4" key="2">
    <citation type="submission" date="2023-01" db="EMBL/GenBank/DDBJ databases">
        <authorList>
            <person name="Sun Q."/>
            <person name="Evtushenko L."/>
        </authorList>
    </citation>
    <scope>NUCLEOTIDE SEQUENCE</scope>
    <source>
        <strain evidence="4">VKM B-2789</strain>
    </source>
</reference>
<keyword evidence="5" id="KW-1185">Reference proteome</keyword>
<dbReference type="Gene3D" id="1.10.132.120">
    <property type="match status" value="1"/>
</dbReference>
<evidence type="ECO:0000256" key="1">
    <source>
        <dbReference type="SAM" id="MobiDB-lite"/>
    </source>
</evidence>
<dbReference type="Proteomes" id="UP001143330">
    <property type="component" value="Unassembled WGS sequence"/>
</dbReference>
<dbReference type="InterPro" id="IPR049331">
    <property type="entry name" value="Top1B_N_bact"/>
</dbReference>
<dbReference type="InterPro" id="IPR013500">
    <property type="entry name" value="TopoI_cat_euk"/>
</dbReference>
<feature type="domain" description="DNA topoisomerase IB N-terminal" evidence="3">
    <location>
        <begin position="34"/>
        <end position="82"/>
    </location>
</feature>
<dbReference type="AlphaFoldDB" id="A0A9W6N9P9"/>
<reference evidence="4" key="1">
    <citation type="journal article" date="2014" name="Int. J. Syst. Evol. Microbiol.">
        <title>Complete genome sequence of Corynebacterium casei LMG S-19264T (=DSM 44701T), isolated from a smear-ripened cheese.</title>
        <authorList>
            <consortium name="US DOE Joint Genome Institute (JGI-PGF)"/>
            <person name="Walter F."/>
            <person name="Albersmeier A."/>
            <person name="Kalinowski J."/>
            <person name="Ruckert C."/>
        </authorList>
    </citation>
    <scope>NUCLEOTIDE SEQUENCE</scope>
    <source>
        <strain evidence="4">VKM B-2789</strain>
    </source>
</reference>
<dbReference type="SUPFAM" id="SSF56349">
    <property type="entry name" value="DNA breaking-rejoining enzymes"/>
    <property type="match status" value="1"/>
</dbReference>
<evidence type="ECO:0000313" key="5">
    <source>
        <dbReference type="Proteomes" id="UP001143330"/>
    </source>
</evidence>
<dbReference type="RefSeq" id="WP_213366146.1">
    <property type="nucleotide sequence ID" value="NZ_BSFM01000004.1"/>
</dbReference>
<dbReference type="InterPro" id="IPR011010">
    <property type="entry name" value="DNA_brk_join_enz"/>
</dbReference>
<dbReference type="InterPro" id="IPR014711">
    <property type="entry name" value="TopoI_cat_a-hlx-sub_euk"/>
</dbReference>
<dbReference type="GO" id="GO:0003917">
    <property type="term" value="F:DNA topoisomerase type I (single strand cut, ATP-independent) activity"/>
    <property type="evidence" value="ECO:0007669"/>
    <property type="project" value="InterPro"/>
</dbReference>
<protein>
    <submittedName>
        <fullName evidence="4">DNA topoisomerase I</fullName>
    </submittedName>
</protein>
<comment type="caution">
    <text evidence="4">The sequence shown here is derived from an EMBL/GenBank/DDBJ whole genome shotgun (WGS) entry which is preliminary data.</text>
</comment>
<dbReference type="Gene3D" id="3.30.66.10">
    <property type="entry name" value="DNA topoisomerase I domain"/>
    <property type="match status" value="1"/>
</dbReference>
<proteinExistence type="predicted"/>
<gene>
    <name evidence="4" type="ORF">GCM10017653_07910</name>
</gene>
<organism evidence="4 5">
    <name type="scientific">Ancylobacter defluvii</name>
    <dbReference type="NCBI Taxonomy" id="1282440"/>
    <lineage>
        <taxon>Bacteria</taxon>
        <taxon>Pseudomonadati</taxon>
        <taxon>Pseudomonadota</taxon>
        <taxon>Alphaproteobacteria</taxon>
        <taxon>Hyphomicrobiales</taxon>
        <taxon>Xanthobacteraceae</taxon>
        <taxon>Ancylobacter</taxon>
    </lineage>
</organism>
<dbReference type="SUPFAM" id="SSF55869">
    <property type="entry name" value="DNA topoisomerase I domain"/>
    <property type="match status" value="1"/>
</dbReference>
<dbReference type="Pfam" id="PF21338">
    <property type="entry name" value="Top1B_N_bact"/>
    <property type="match status" value="1"/>
</dbReference>
<sequence>MAEKTTIGRLARRFNLRIISPAELTIRRRLRGRGFSYETGDGKPVKEVQLIARLKRLSVPPAYRNVRFAADPRAHLQAVGEDAAGRLQYRYHPDWTLIRERLKALRLSSLAQALPAVLRSVRQELRRPGCDRRFAFAAVVQLVALTSIRAGSDEYAEEHGTRGATTLLKSHVRIDGEEVTIAFTGKGGKDIRKQVRNADLAGALTRLKAIPGPRLFQHRDANSAVHAVRANEVNAFLKTVSGQSISLKDFRTLTASLGVLDELARLEPETSQRGRRRQIREAIAPLADELANTLTVCRTSYVHDSVIAAFESGKLGKVGQPPRSATARAQLLARLLSSNACHPSRPAPPIPTGHVKVPTGSSKAATARFRRGLARASHTQQ</sequence>
<name>A0A9W6N9P9_9HYPH</name>
<dbReference type="PROSITE" id="PS52038">
    <property type="entry name" value="TOPO_IB_2"/>
    <property type="match status" value="1"/>
</dbReference>
<evidence type="ECO:0000313" key="4">
    <source>
        <dbReference type="EMBL" id="GLK82722.1"/>
    </source>
</evidence>
<dbReference type="Gene3D" id="3.90.15.10">
    <property type="entry name" value="Topoisomerase I, Chain A, domain 3"/>
    <property type="match status" value="1"/>
</dbReference>
<evidence type="ECO:0000259" key="3">
    <source>
        <dbReference type="Pfam" id="PF21338"/>
    </source>
</evidence>
<feature type="region of interest" description="Disordered" evidence="1">
    <location>
        <begin position="344"/>
        <end position="364"/>
    </location>
</feature>
<dbReference type="EMBL" id="BSFM01000004">
    <property type="protein sequence ID" value="GLK82722.1"/>
    <property type="molecule type" value="Genomic_DNA"/>
</dbReference>
<dbReference type="InterPro" id="IPR035447">
    <property type="entry name" value="DNA_topo_I_N_sf"/>
</dbReference>
<evidence type="ECO:0000259" key="2">
    <source>
        <dbReference type="Pfam" id="PF01028"/>
    </source>
</evidence>